<gene>
    <name evidence="6" type="ORF">BaOVIS_021550</name>
</gene>
<keyword evidence="3" id="KW-0645">Protease</keyword>
<evidence type="ECO:0000256" key="1">
    <source>
        <dbReference type="ARBA" id="ARBA00009528"/>
    </source>
</evidence>
<dbReference type="Gene3D" id="3.40.220.10">
    <property type="entry name" value="Leucine Aminopeptidase, subunit E, domain 1"/>
    <property type="match status" value="1"/>
</dbReference>
<keyword evidence="4" id="KW-0378">Hydrolase</keyword>
<sequence>MEKIEVFPYTNSPANAVDIAVIPTGDAPSAEAIKEYKGSVEVFHLTYGAKEAPKDKKQGFDIANFEKFPSKFVTDESGILAVTGYSGFSAKLGDIVEFFQTREDGTLLAEALVGGGHLEKFQESDANTLSKTIAKAASQHKCKHVVLMLGALDHHSVEVLVIGILNNITMDRRFKKDTDVEYHLETLKVVADSISDLHHLSNYAKAFANAMHMTRELVTAPANYANTISVANFVKAKLGSLGMEVKTLGEAECRSMGMGAYIAVAQGSQYPPMFLHAIYRGEGSVKTKIALVGKGIMFDTGGLNIKSAASEIELMKFDMGGMATVFGAAEAIAALKPHGIEVHFISATCENMAGSNAYRPGDIVTASNGKTIEVINTDAEGRLTLADALVYADKLGVDYIIDLATLTGACIIALGYQYGGYFANDENFNALFVKALKSSGELAWRLPLAKEYKEGLESKVADLSNCNYTAKAGTVMAAMFLNEFVEHAKWIHWDIAGTAFDKSTGRGTAYGVRTLVNLILALGNH</sequence>
<dbReference type="Pfam" id="PF00883">
    <property type="entry name" value="Peptidase_M17"/>
    <property type="match status" value="1"/>
</dbReference>
<evidence type="ECO:0000256" key="3">
    <source>
        <dbReference type="ARBA" id="ARBA00022670"/>
    </source>
</evidence>
<dbReference type="PANTHER" id="PTHR11963:SF23">
    <property type="entry name" value="CYTOSOL AMINOPEPTIDASE"/>
    <property type="match status" value="1"/>
</dbReference>
<proteinExistence type="inferred from homology"/>
<evidence type="ECO:0000313" key="7">
    <source>
        <dbReference type="Proteomes" id="UP001057455"/>
    </source>
</evidence>
<dbReference type="InterPro" id="IPR000819">
    <property type="entry name" value="Peptidase_M17_C"/>
</dbReference>
<keyword evidence="2 6" id="KW-0031">Aminopeptidase</keyword>
<dbReference type="PANTHER" id="PTHR11963">
    <property type="entry name" value="LEUCINE AMINOPEPTIDASE-RELATED"/>
    <property type="match status" value="1"/>
</dbReference>
<evidence type="ECO:0000256" key="4">
    <source>
        <dbReference type="ARBA" id="ARBA00022801"/>
    </source>
</evidence>
<evidence type="ECO:0000259" key="5">
    <source>
        <dbReference type="PROSITE" id="PS00631"/>
    </source>
</evidence>
<evidence type="ECO:0000256" key="2">
    <source>
        <dbReference type="ARBA" id="ARBA00022438"/>
    </source>
</evidence>
<reference evidence="6" key="1">
    <citation type="submission" date="2019-12" db="EMBL/GenBank/DDBJ databases">
        <title>Genome sequence of Babesia ovis.</title>
        <authorList>
            <person name="Yamagishi J."/>
            <person name="Sevinc F."/>
            <person name="Xuan X."/>
        </authorList>
    </citation>
    <scope>NUCLEOTIDE SEQUENCE</scope>
    <source>
        <strain evidence="6">Selcuk</strain>
    </source>
</reference>
<dbReference type="PRINTS" id="PR00481">
    <property type="entry name" value="LAMNOPPTDASE"/>
</dbReference>
<dbReference type="SUPFAM" id="SSF53187">
    <property type="entry name" value="Zn-dependent exopeptidases"/>
    <property type="match status" value="1"/>
</dbReference>
<dbReference type="PROSITE" id="PS00631">
    <property type="entry name" value="CYTOSOL_AP"/>
    <property type="match status" value="1"/>
</dbReference>
<comment type="caution">
    <text evidence="6">The sequence shown here is derived from an EMBL/GenBank/DDBJ whole genome shotgun (WGS) entry which is preliminary data.</text>
</comment>
<name>A0A9W5TBR3_BABOV</name>
<dbReference type="EMBL" id="BLIY01000017">
    <property type="protein sequence ID" value="GFE54751.1"/>
    <property type="molecule type" value="Genomic_DNA"/>
</dbReference>
<dbReference type="Proteomes" id="UP001057455">
    <property type="component" value="Unassembled WGS sequence"/>
</dbReference>
<comment type="similarity">
    <text evidence="1">Belongs to the peptidase M17 family.</text>
</comment>
<accession>A0A9W5TBR3</accession>
<evidence type="ECO:0000313" key="6">
    <source>
        <dbReference type="EMBL" id="GFE54751.1"/>
    </source>
</evidence>
<dbReference type="GO" id="GO:0005737">
    <property type="term" value="C:cytoplasm"/>
    <property type="evidence" value="ECO:0007669"/>
    <property type="project" value="InterPro"/>
</dbReference>
<dbReference type="InterPro" id="IPR043472">
    <property type="entry name" value="Macro_dom-like"/>
</dbReference>
<organism evidence="6 7">
    <name type="scientific">Babesia ovis</name>
    <dbReference type="NCBI Taxonomy" id="5869"/>
    <lineage>
        <taxon>Eukaryota</taxon>
        <taxon>Sar</taxon>
        <taxon>Alveolata</taxon>
        <taxon>Apicomplexa</taxon>
        <taxon>Aconoidasida</taxon>
        <taxon>Piroplasmida</taxon>
        <taxon>Babesiidae</taxon>
        <taxon>Babesia</taxon>
    </lineage>
</organism>
<dbReference type="CDD" id="cd00433">
    <property type="entry name" value="Peptidase_M17"/>
    <property type="match status" value="1"/>
</dbReference>
<dbReference type="GO" id="GO:0070006">
    <property type="term" value="F:metalloaminopeptidase activity"/>
    <property type="evidence" value="ECO:0007669"/>
    <property type="project" value="InterPro"/>
</dbReference>
<protein>
    <submittedName>
        <fullName evidence="6">Cytosol aminopeptidase</fullName>
    </submittedName>
</protein>
<keyword evidence="7" id="KW-1185">Reference proteome</keyword>
<dbReference type="Gene3D" id="3.40.630.10">
    <property type="entry name" value="Zn peptidases"/>
    <property type="match status" value="1"/>
</dbReference>
<dbReference type="InterPro" id="IPR011356">
    <property type="entry name" value="Leucine_aapep/pepB"/>
</dbReference>
<dbReference type="OrthoDB" id="412814at2759"/>
<dbReference type="GO" id="GO:0006508">
    <property type="term" value="P:proteolysis"/>
    <property type="evidence" value="ECO:0007669"/>
    <property type="project" value="UniProtKB-KW"/>
</dbReference>
<dbReference type="AlphaFoldDB" id="A0A9W5TBR3"/>
<dbReference type="GO" id="GO:0030145">
    <property type="term" value="F:manganese ion binding"/>
    <property type="evidence" value="ECO:0007669"/>
    <property type="project" value="InterPro"/>
</dbReference>
<feature type="domain" description="Cytosol aminopeptidase" evidence="5">
    <location>
        <begin position="376"/>
        <end position="383"/>
    </location>
</feature>